<feature type="domain" description="DUF7918" evidence="1">
    <location>
        <begin position="8"/>
        <end position="66"/>
    </location>
</feature>
<dbReference type="Proteomes" id="UP001430848">
    <property type="component" value="Unassembled WGS sequence"/>
</dbReference>
<comment type="caution">
    <text evidence="2">The sequence shown here is derived from an EMBL/GenBank/DDBJ whole genome shotgun (WGS) entry which is preliminary data.</text>
</comment>
<sequence>MAIIEELGLEVKVNVNGSASAEYPDEEPNVDDTRGQINKACHHYVESVDNAEFGIHVGLIPGTNTGQEWTIDDADKKRVASDLKVAQNLGLIRVFVHRVVHKEEDKDHTSSLRDPRLGTHGTSLAEKALKGKAVSHRTAGASPLAVFYFKYRSKEALQKELIVTRPRSLSIESELENMSPDEIHRLARERLSQVKDDKKRAVSVKDEDDAKVTESARPFKYVRIEGGRKAIDLTEDD</sequence>
<evidence type="ECO:0000259" key="1">
    <source>
        <dbReference type="Pfam" id="PF25534"/>
    </source>
</evidence>
<dbReference type="PANTHER" id="PTHR36223:SF1">
    <property type="entry name" value="TRANSCRIPTION ELONGATION FACTOR EAF N-TERMINAL DOMAIN-CONTAINING PROTEIN"/>
    <property type="match status" value="1"/>
</dbReference>
<evidence type="ECO:0000313" key="2">
    <source>
        <dbReference type="EMBL" id="KAK7740176.1"/>
    </source>
</evidence>
<organism evidence="2 3">
    <name type="scientific">Diaporthe eres</name>
    <name type="common">Phomopsis oblonga</name>
    <dbReference type="NCBI Taxonomy" id="83184"/>
    <lineage>
        <taxon>Eukaryota</taxon>
        <taxon>Fungi</taxon>
        <taxon>Dikarya</taxon>
        <taxon>Ascomycota</taxon>
        <taxon>Pezizomycotina</taxon>
        <taxon>Sordariomycetes</taxon>
        <taxon>Sordariomycetidae</taxon>
        <taxon>Diaporthales</taxon>
        <taxon>Diaporthaceae</taxon>
        <taxon>Diaporthe</taxon>
        <taxon>Diaporthe eres species complex</taxon>
    </lineage>
</organism>
<evidence type="ECO:0000313" key="3">
    <source>
        <dbReference type="Proteomes" id="UP001430848"/>
    </source>
</evidence>
<dbReference type="Pfam" id="PF25534">
    <property type="entry name" value="DUF7918"/>
    <property type="match status" value="2"/>
</dbReference>
<dbReference type="EMBL" id="JAKNSF020000003">
    <property type="protein sequence ID" value="KAK7740176.1"/>
    <property type="molecule type" value="Genomic_DNA"/>
</dbReference>
<protein>
    <recommendedName>
        <fullName evidence="1">DUF7918 domain-containing protein</fullName>
    </recommendedName>
</protein>
<reference evidence="2 3" key="1">
    <citation type="submission" date="2024-02" db="EMBL/GenBank/DDBJ databases">
        <title>De novo assembly and annotation of 12 fungi associated with fruit tree decline syndrome in Ontario, Canada.</title>
        <authorList>
            <person name="Sulman M."/>
            <person name="Ellouze W."/>
            <person name="Ilyukhin E."/>
        </authorList>
    </citation>
    <scope>NUCLEOTIDE SEQUENCE [LARGE SCALE GENOMIC DNA]</scope>
    <source>
        <strain evidence="2 3">M169</strain>
    </source>
</reference>
<feature type="domain" description="DUF7918" evidence="1">
    <location>
        <begin position="72"/>
        <end position="138"/>
    </location>
</feature>
<dbReference type="PANTHER" id="PTHR36223">
    <property type="entry name" value="BETA-LACTAMASE-TYPE TRANSPEPTIDASE FOLD DOMAIN CONTAINING PROTEIN"/>
    <property type="match status" value="1"/>
</dbReference>
<dbReference type="InterPro" id="IPR057678">
    <property type="entry name" value="DUF7918"/>
</dbReference>
<name>A0ABR1PM32_DIAER</name>
<keyword evidence="3" id="KW-1185">Reference proteome</keyword>
<proteinExistence type="predicted"/>
<accession>A0ABR1PM32</accession>
<gene>
    <name evidence="2" type="ORF">SLS63_001376</name>
</gene>